<evidence type="ECO:0000313" key="1">
    <source>
        <dbReference type="EMBL" id="CAD0007806.1"/>
    </source>
</evidence>
<organism evidence="1 2">
    <name type="scientific">Flavobacterium salmonis</name>
    <dbReference type="NCBI Taxonomy" id="2654844"/>
    <lineage>
        <taxon>Bacteria</taxon>
        <taxon>Pseudomonadati</taxon>
        <taxon>Bacteroidota</taxon>
        <taxon>Flavobacteriia</taxon>
        <taxon>Flavobacteriales</taxon>
        <taxon>Flavobacteriaceae</taxon>
        <taxon>Flavobacterium</taxon>
    </lineage>
</organism>
<keyword evidence="2" id="KW-1185">Reference proteome</keyword>
<accession>A0A6V6Z8G6</accession>
<protein>
    <submittedName>
        <fullName evidence="1">Uncharacterized protein</fullName>
    </submittedName>
</protein>
<name>A0A6V6Z8G6_9FLAO</name>
<dbReference type="Proteomes" id="UP000530060">
    <property type="component" value="Unassembled WGS sequence"/>
</dbReference>
<dbReference type="AlphaFoldDB" id="A0A6V6Z8G6"/>
<reference evidence="1 2" key="1">
    <citation type="submission" date="2020-06" db="EMBL/GenBank/DDBJ databases">
        <authorList>
            <person name="Criscuolo A."/>
        </authorList>
    </citation>
    <scope>NUCLEOTIDE SEQUENCE [LARGE SCALE GENOMIC DNA]</scope>
    <source>
        <strain evidence="2">CIP 111411</strain>
    </source>
</reference>
<sequence>MKRNSTKYQSTMTTQSEVAIAATIISTTTTTTP</sequence>
<proteinExistence type="predicted"/>
<gene>
    <name evidence="1" type="ORF">FLAT13_04045</name>
</gene>
<comment type="caution">
    <text evidence="1">The sequence shown here is derived from an EMBL/GenBank/DDBJ whole genome shotgun (WGS) entry which is preliminary data.</text>
</comment>
<dbReference type="EMBL" id="CAIJDP010000084">
    <property type="protein sequence ID" value="CAD0007806.1"/>
    <property type="molecule type" value="Genomic_DNA"/>
</dbReference>
<evidence type="ECO:0000313" key="2">
    <source>
        <dbReference type="Proteomes" id="UP000530060"/>
    </source>
</evidence>